<dbReference type="InterPro" id="IPR006680">
    <property type="entry name" value="Amidohydro-rel"/>
</dbReference>
<evidence type="ECO:0000259" key="4">
    <source>
        <dbReference type="Pfam" id="PF01979"/>
    </source>
</evidence>
<comment type="catalytic activity">
    <reaction evidence="2">
        <text>5,6-dihydrouracil + H2O = 3-(carbamoylamino)propanoate + H(+)</text>
        <dbReference type="Rhea" id="RHEA:16121"/>
        <dbReference type="ChEBI" id="CHEBI:11892"/>
        <dbReference type="ChEBI" id="CHEBI:15377"/>
        <dbReference type="ChEBI" id="CHEBI:15378"/>
        <dbReference type="ChEBI" id="CHEBI:15901"/>
        <dbReference type="EC" id="3.5.2.2"/>
    </reaction>
</comment>
<evidence type="ECO:0000256" key="2">
    <source>
        <dbReference type="ARBA" id="ARBA00036696"/>
    </source>
</evidence>
<dbReference type="Gene3D" id="3.20.20.140">
    <property type="entry name" value="Metal-dependent hydrolases"/>
    <property type="match status" value="1"/>
</dbReference>
<gene>
    <name evidence="5" type="ORF">ADUPG1_004804</name>
</gene>
<proteinExistence type="predicted"/>
<evidence type="ECO:0000313" key="6">
    <source>
        <dbReference type="Proteomes" id="UP001057375"/>
    </source>
</evidence>
<comment type="caution">
    <text evidence="5">The sequence shown here is derived from an EMBL/GenBank/DDBJ whole genome shotgun (WGS) entry which is preliminary data.</text>
</comment>
<evidence type="ECO:0000256" key="1">
    <source>
        <dbReference type="ARBA" id="ARBA00001947"/>
    </source>
</evidence>
<protein>
    <recommendedName>
        <fullName evidence="3">dihydropyrimidinase</fullName>
        <ecNumber evidence="3">3.5.2.2</ecNumber>
    </recommendedName>
</protein>
<keyword evidence="6" id="KW-1185">Reference proteome</keyword>
<dbReference type="PANTHER" id="PTHR11647:SF1">
    <property type="entry name" value="COLLAPSIN RESPONSE MEDIATOR PROTEIN"/>
    <property type="match status" value="1"/>
</dbReference>
<dbReference type="PANTHER" id="PTHR11647">
    <property type="entry name" value="HYDRANTOINASE/DIHYDROPYRIMIDINASE FAMILY MEMBER"/>
    <property type="match status" value="1"/>
</dbReference>
<feature type="domain" description="Amidohydrolase-related" evidence="4">
    <location>
        <begin position="63"/>
        <end position="138"/>
    </location>
</feature>
<organism evidence="5 6">
    <name type="scientific">Aduncisulcus paluster</name>
    <dbReference type="NCBI Taxonomy" id="2918883"/>
    <lineage>
        <taxon>Eukaryota</taxon>
        <taxon>Metamonada</taxon>
        <taxon>Carpediemonas-like organisms</taxon>
        <taxon>Aduncisulcus</taxon>
    </lineage>
</organism>
<sequence length="163" mass="17850">SSSRCRLGDEFSHIDSSHTYSSHTNSDTGVVWSADTDHPPFYTMPGGVGGIQYRFIGIYSFLHLNPARFVDVVSSNAAKRYGLFPRKGAICVGSDADIVIIDTSKSTKASVDSDFFYENADYTVYEGMEFRGKVDIVLGGGETVVKDGYLVAEKVGEFLKMEC</sequence>
<accession>A0ABQ5K969</accession>
<dbReference type="SUPFAM" id="SSF51338">
    <property type="entry name" value="Composite domain of metallo-dependent hydrolases"/>
    <property type="match status" value="1"/>
</dbReference>
<dbReference type="Pfam" id="PF01979">
    <property type="entry name" value="Amidohydro_1"/>
    <property type="match status" value="1"/>
</dbReference>
<evidence type="ECO:0000256" key="3">
    <source>
        <dbReference type="ARBA" id="ARBA00039113"/>
    </source>
</evidence>
<dbReference type="Proteomes" id="UP001057375">
    <property type="component" value="Unassembled WGS sequence"/>
</dbReference>
<feature type="non-terminal residue" evidence="5">
    <location>
        <position position="1"/>
    </location>
</feature>
<name>A0ABQ5K969_9EUKA</name>
<reference evidence="5" key="1">
    <citation type="submission" date="2022-03" db="EMBL/GenBank/DDBJ databases">
        <title>Draft genome sequence of Aduncisulcus paluster, a free-living microaerophilic Fornicata.</title>
        <authorList>
            <person name="Yuyama I."/>
            <person name="Kume K."/>
            <person name="Tamura T."/>
            <person name="Inagaki Y."/>
            <person name="Hashimoto T."/>
        </authorList>
    </citation>
    <scope>NUCLEOTIDE SEQUENCE</scope>
    <source>
        <strain evidence="5">NY0171</strain>
    </source>
</reference>
<comment type="cofactor">
    <cofactor evidence="1">
        <name>Zn(2+)</name>
        <dbReference type="ChEBI" id="CHEBI:29105"/>
    </cofactor>
</comment>
<dbReference type="EC" id="3.5.2.2" evidence="3"/>
<dbReference type="InterPro" id="IPR011059">
    <property type="entry name" value="Metal-dep_hydrolase_composite"/>
</dbReference>
<evidence type="ECO:0000313" key="5">
    <source>
        <dbReference type="EMBL" id="GKT27870.1"/>
    </source>
</evidence>
<dbReference type="EMBL" id="BQXS01007487">
    <property type="protein sequence ID" value="GKT27870.1"/>
    <property type="molecule type" value="Genomic_DNA"/>
</dbReference>
<dbReference type="Gene3D" id="2.30.40.10">
    <property type="entry name" value="Urease, subunit C, domain 1"/>
    <property type="match status" value="1"/>
</dbReference>
<dbReference type="InterPro" id="IPR050378">
    <property type="entry name" value="Metallo-dep_Hydrolases_sf"/>
</dbReference>